<dbReference type="GO" id="GO:0016787">
    <property type="term" value="F:hydrolase activity"/>
    <property type="evidence" value="ECO:0007669"/>
    <property type="project" value="UniProtKB-KW"/>
</dbReference>
<name>A0A5B8MJL2_9CHLO</name>
<dbReference type="OrthoDB" id="2801544at2759"/>
<dbReference type="InterPro" id="IPR001650">
    <property type="entry name" value="Helicase_C-like"/>
</dbReference>
<feature type="region of interest" description="Disordered" evidence="2">
    <location>
        <begin position="1018"/>
        <end position="1112"/>
    </location>
</feature>
<evidence type="ECO:0000313" key="5">
    <source>
        <dbReference type="EMBL" id="QDZ20471.1"/>
    </source>
</evidence>
<dbReference type="InterPro" id="IPR014001">
    <property type="entry name" value="Helicase_ATP-bd"/>
</dbReference>
<dbReference type="InterPro" id="IPR003615">
    <property type="entry name" value="HNH_nuc"/>
</dbReference>
<feature type="compositionally biased region" description="Basic and acidic residues" evidence="2">
    <location>
        <begin position="1069"/>
        <end position="1084"/>
    </location>
</feature>
<dbReference type="CDD" id="cd00085">
    <property type="entry name" value="HNHc"/>
    <property type="match status" value="1"/>
</dbReference>
<dbReference type="GO" id="GO:0031297">
    <property type="term" value="P:replication fork processing"/>
    <property type="evidence" value="ECO:0007669"/>
    <property type="project" value="TreeGrafter"/>
</dbReference>
<dbReference type="PROSITE" id="PS51192">
    <property type="entry name" value="HELICASE_ATP_BIND_1"/>
    <property type="match status" value="1"/>
</dbReference>
<evidence type="ECO:0000313" key="6">
    <source>
        <dbReference type="Proteomes" id="UP000316726"/>
    </source>
</evidence>
<feature type="compositionally biased region" description="Basic residues" evidence="2">
    <location>
        <begin position="1085"/>
        <end position="1098"/>
    </location>
</feature>
<keyword evidence="5" id="KW-0547">Nucleotide-binding</keyword>
<dbReference type="Gene3D" id="3.40.50.300">
    <property type="entry name" value="P-loop containing nucleotide triphosphate hydrolases"/>
    <property type="match status" value="1"/>
</dbReference>
<dbReference type="AlphaFoldDB" id="A0A5B8MJL2"/>
<dbReference type="CDD" id="cd18793">
    <property type="entry name" value="SF2_C_SNF"/>
    <property type="match status" value="1"/>
</dbReference>
<dbReference type="PANTHER" id="PTHR45766">
    <property type="entry name" value="DNA ANNEALING HELICASE AND ENDONUCLEASE ZRANB3 FAMILY MEMBER"/>
    <property type="match status" value="1"/>
</dbReference>
<feature type="region of interest" description="Disordered" evidence="2">
    <location>
        <begin position="641"/>
        <end position="690"/>
    </location>
</feature>
<dbReference type="Proteomes" id="UP000316726">
    <property type="component" value="Chromosome 4"/>
</dbReference>
<keyword evidence="5" id="KW-0067">ATP-binding</keyword>
<keyword evidence="6" id="KW-1185">Reference proteome</keyword>
<dbReference type="InterPro" id="IPR038718">
    <property type="entry name" value="SNF2-like_sf"/>
</dbReference>
<dbReference type="EMBL" id="CP031037">
    <property type="protein sequence ID" value="QDZ20471.1"/>
    <property type="molecule type" value="Genomic_DNA"/>
</dbReference>
<dbReference type="PROSITE" id="PS51194">
    <property type="entry name" value="HELICASE_CTER"/>
    <property type="match status" value="1"/>
</dbReference>
<dbReference type="Pfam" id="PF00176">
    <property type="entry name" value="SNF2-rel_dom"/>
    <property type="match status" value="1"/>
</dbReference>
<dbReference type="GO" id="GO:0006281">
    <property type="term" value="P:DNA repair"/>
    <property type="evidence" value="ECO:0007669"/>
    <property type="project" value="TreeGrafter"/>
</dbReference>
<dbReference type="PANTHER" id="PTHR45766:SF5">
    <property type="entry name" value="SNF2 DOMAIN-CONTAINING PROTEIN _ HELICASE DOMAIN-CONTAINING PROTEIN _ HNH ENDONUCLEASE DOMAIN-CONTAINING PROTEIN"/>
    <property type="match status" value="1"/>
</dbReference>
<feature type="compositionally biased region" description="Basic residues" evidence="2">
    <location>
        <begin position="1047"/>
        <end position="1056"/>
    </location>
</feature>
<organism evidence="5 6">
    <name type="scientific">Chloropicon primus</name>
    <dbReference type="NCBI Taxonomy" id="1764295"/>
    <lineage>
        <taxon>Eukaryota</taxon>
        <taxon>Viridiplantae</taxon>
        <taxon>Chlorophyta</taxon>
        <taxon>Chloropicophyceae</taxon>
        <taxon>Chloropicales</taxon>
        <taxon>Chloropicaceae</taxon>
        <taxon>Chloropicon</taxon>
    </lineage>
</organism>
<evidence type="ECO:0000256" key="1">
    <source>
        <dbReference type="ARBA" id="ARBA00022801"/>
    </source>
</evidence>
<evidence type="ECO:0000259" key="3">
    <source>
        <dbReference type="PROSITE" id="PS51192"/>
    </source>
</evidence>
<dbReference type="GO" id="GO:0004386">
    <property type="term" value="F:helicase activity"/>
    <property type="evidence" value="ECO:0007669"/>
    <property type="project" value="UniProtKB-KW"/>
</dbReference>
<reference evidence="5 6" key="1">
    <citation type="submission" date="2018-07" db="EMBL/GenBank/DDBJ databases">
        <title>The complete nuclear genome of the prasinophyte Chloropicon primus (CCMP1205).</title>
        <authorList>
            <person name="Pombert J.-F."/>
            <person name="Otis C."/>
            <person name="Turmel M."/>
            <person name="Lemieux C."/>
        </authorList>
    </citation>
    <scope>NUCLEOTIDE SEQUENCE [LARGE SCALE GENOMIC DNA]</scope>
    <source>
        <strain evidence="5 6">CCMP1205</strain>
    </source>
</reference>
<dbReference type="InterPro" id="IPR027417">
    <property type="entry name" value="P-loop_NTPase"/>
</dbReference>
<dbReference type="Gene3D" id="3.40.50.10810">
    <property type="entry name" value="Tandem AAA-ATPase domain"/>
    <property type="match status" value="1"/>
</dbReference>
<sequence length="1112" mass="123495">MEGNVVKGKDVWPEGCPRTCPGIFGEGCGALVRFFSVTGDAGSAGTSSGGDAHGGKRGYYACTASKCRYRWENVRTGRDCEFAVSFSAVSVTRFKLELISPTPTKVDSLMRETGLEGALRSASIHYVVEREGFQVSFDLKDYNSVMEKVARSNLKVHAKHLIPKSTLSGLRWAREKKWDSKVESIYGRMPRGLRDKLLPFQKEGVKFGISRGCRCLVADDMGVGKTIQAIAMSACYMDSWPLLIVVPASLRLSWANELEKWLPTVLQPSDIHVIFSSDDKLSLNYNQELPKVTIVSYKMLEILVEEISSCNWGIVIVDESHNIRSTMKKRDSKQTEAAQMVVRKTPKAILLTGTPSLSKPYDLFAQAEALSPGLLGKSKQEYSKNYCERTFVKTRSKATFMSVSGGRRLEELNVLLNNTIMIRRRKEDVLAELPPKRRQVLYINPIGKPAREDGNLEAGLDAEDVNYLTTGRMKCDPVCEWLRNALRNSAVDTKFLIFGHHIDVMDKIQTKVLEQDSSFDYVRIDGSTPSLLRQDYVKKFHTSLSCRCALLSLTAAGVGLDFSSAHIVVFAELPKQVSILEQAEARVHRKGLQFPVNVYFMCAKDTMDERLWLNLGTSLNKLKMVHDGRLAQAFSDTRAAPLSDGSAVPGMDVTRSTSKEVKDNGSASDVQADEETGSRPADAGVDHKGKGLGTGVVPFVEISKHTDRIHLHSSRDGTSPLRVNTSFEDIDTALGDSCVGFSAKVDIDGTTKLLKQFREEWNVLRAYDKFLVRGKVIELPLNLGSIASGSKCEDKKCMDRHLPVERIAAKLPVGAEYKEALIAGNESKGRESTKVQVAVSSTGEKLCSLCMKPSASAIGPTACREAGDVLYITSKRDLYCSSTCYDRASLSSSSSYVRRKLREIEKGVCQTCSLDCIKLVGALRAVKPKGKSALDLKEAVEERRKILYAYSETFSRRGFGALRERLLMQPIEGNAWQADHVVAVFQGGGCAGLDNMRTLCVCCHKEVTAEQAKLRARERRQRLGLDPNPPSTNRKANKRLKYQVVRRGSKRAKAKKHLSESEDTEEESQDHGPLHCEEEQEIHPTLRRRNRDKNRKGKYLSDSEDDSEDNSP</sequence>
<keyword evidence="5" id="KW-0347">Helicase</keyword>
<feature type="compositionally biased region" description="Acidic residues" evidence="2">
    <location>
        <begin position="1102"/>
        <end position="1112"/>
    </location>
</feature>
<protein>
    <submittedName>
        <fullName evidence="5">SNF2-like DNA helicase</fullName>
    </submittedName>
</protein>
<feature type="domain" description="Helicase ATP-binding" evidence="3">
    <location>
        <begin position="206"/>
        <end position="373"/>
    </location>
</feature>
<dbReference type="GO" id="GO:0005524">
    <property type="term" value="F:ATP binding"/>
    <property type="evidence" value="ECO:0007669"/>
    <property type="project" value="InterPro"/>
</dbReference>
<dbReference type="Pfam" id="PF00271">
    <property type="entry name" value="Helicase_C"/>
    <property type="match status" value="1"/>
</dbReference>
<evidence type="ECO:0000256" key="2">
    <source>
        <dbReference type="SAM" id="MobiDB-lite"/>
    </source>
</evidence>
<proteinExistence type="predicted"/>
<dbReference type="SMART" id="SM00490">
    <property type="entry name" value="HELICc"/>
    <property type="match status" value="1"/>
</dbReference>
<dbReference type="SMART" id="SM00487">
    <property type="entry name" value="DEXDc"/>
    <property type="match status" value="1"/>
</dbReference>
<dbReference type="GO" id="GO:0043596">
    <property type="term" value="C:nuclear replication fork"/>
    <property type="evidence" value="ECO:0007669"/>
    <property type="project" value="TreeGrafter"/>
</dbReference>
<dbReference type="SUPFAM" id="SSF52540">
    <property type="entry name" value="P-loop containing nucleoside triphosphate hydrolases"/>
    <property type="match status" value="2"/>
</dbReference>
<dbReference type="InterPro" id="IPR000330">
    <property type="entry name" value="SNF2_N"/>
</dbReference>
<dbReference type="GO" id="GO:0004520">
    <property type="term" value="F:DNA endonuclease activity"/>
    <property type="evidence" value="ECO:0007669"/>
    <property type="project" value="TreeGrafter"/>
</dbReference>
<keyword evidence="1" id="KW-0378">Hydrolase</keyword>
<dbReference type="InterPro" id="IPR049730">
    <property type="entry name" value="SNF2/RAD54-like_C"/>
</dbReference>
<feature type="domain" description="Helicase C-terminal" evidence="4">
    <location>
        <begin position="485"/>
        <end position="642"/>
    </location>
</feature>
<evidence type="ECO:0000259" key="4">
    <source>
        <dbReference type="PROSITE" id="PS51194"/>
    </source>
</evidence>
<dbReference type="CDD" id="cd18010">
    <property type="entry name" value="DEXHc_HARP_SMARCAL1"/>
    <property type="match status" value="1"/>
</dbReference>
<dbReference type="STRING" id="1764295.A0A5B8MJL2"/>
<accession>A0A5B8MJL2</accession>
<gene>
    <name evidence="5" type="ORF">A3770_04p29890</name>
</gene>